<dbReference type="AlphaFoldDB" id="A0A415C5X7"/>
<protein>
    <submittedName>
        <fullName evidence="2">Uncharacterized protein</fullName>
    </submittedName>
</protein>
<dbReference type="Proteomes" id="UP000283727">
    <property type="component" value="Unassembled WGS sequence"/>
</dbReference>
<keyword evidence="1" id="KW-1133">Transmembrane helix</keyword>
<gene>
    <name evidence="2" type="ORF">DW137_03910</name>
</gene>
<dbReference type="EMBL" id="QRLR01000002">
    <property type="protein sequence ID" value="RHJ23779.1"/>
    <property type="molecule type" value="Genomic_DNA"/>
</dbReference>
<accession>A0A415C5X7</accession>
<proteinExistence type="predicted"/>
<evidence type="ECO:0000256" key="1">
    <source>
        <dbReference type="SAM" id="Phobius"/>
    </source>
</evidence>
<keyword evidence="1" id="KW-0812">Transmembrane</keyword>
<sequence>MRIRPRADVCDVGRGGVSSVCETLLGVFGAVAPVVVGGMLRFVPDGFTLIAAVVCALATAGMVVAVFSPIRTIPASADWERGEA</sequence>
<keyword evidence="1" id="KW-0472">Membrane</keyword>
<evidence type="ECO:0000313" key="2">
    <source>
        <dbReference type="EMBL" id="RHJ23779.1"/>
    </source>
</evidence>
<evidence type="ECO:0000313" key="3">
    <source>
        <dbReference type="Proteomes" id="UP000283727"/>
    </source>
</evidence>
<feature type="transmembrane region" description="Helical" evidence="1">
    <location>
        <begin position="20"/>
        <end position="40"/>
    </location>
</feature>
<comment type="caution">
    <text evidence="2">The sequence shown here is derived from an EMBL/GenBank/DDBJ whole genome shotgun (WGS) entry which is preliminary data.</text>
</comment>
<feature type="transmembrane region" description="Helical" evidence="1">
    <location>
        <begin position="46"/>
        <end position="67"/>
    </location>
</feature>
<organism evidence="2 3">
    <name type="scientific">Bifidobacterium bifidum</name>
    <dbReference type="NCBI Taxonomy" id="1681"/>
    <lineage>
        <taxon>Bacteria</taxon>
        <taxon>Bacillati</taxon>
        <taxon>Actinomycetota</taxon>
        <taxon>Actinomycetes</taxon>
        <taxon>Bifidobacteriales</taxon>
        <taxon>Bifidobacteriaceae</taxon>
        <taxon>Bifidobacterium</taxon>
    </lineage>
</organism>
<name>A0A415C5X7_BIFBI</name>
<reference evidence="2 3" key="1">
    <citation type="submission" date="2018-08" db="EMBL/GenBank/DDBJ databases">
        <title>A genome reference for cultivated species of the human gut microbiota.</title>
        <authorList>
            <person name="Zou Y."/>
            <person name="Xue W."/>
            <person name="Luo G."/>
        </authorList>
    </citation>
    <scope>NUCLEOTIDE SEQUENCE [LARGE SCALE GENOMIC DNA]</scope>
    <source>
        <strain evidence="2 3">AM12-10</strain>
    </source>
</reference>